<name>A0A8B6BL45_MYTGA</name>
<evidence type="ECO:0000313" key="2">
    <source>
        <dbReference type="Proteomes" id="UP000596742"/>
    </source>
</evidence>
<proteinExistence type="predicted"/>
<keyword evidence="2" id="KW-1185">Reference proteome</keyword>
<dbReference type="Proteomes" id="UP000596742">
    <property type="component" value="Unassembled WGS sequence"/>
</dbReference>
<dbReference type="InterPro" id="IPR036691">
    <property type="entry name" value="Endo/exonu/phosph_ase_sf"/>
</dbReference>
<comment type="caution">
    <text evidence="1">The sequence shown here is derived from an EMBL/GenBank/DDBJ whole genome shotgun (WGS) entry which is preliminary data.</text>
</comment>
<dbReference type="OrthoDB" id="8043718at2759"/>
<dbReference type="EMBL" id="UYJE01000345">
    <property type="protein sequence ID" value="VDH92492.1"/>
    <property type="molecule type" value="Genomic_DNA"/>
</dbReference>
<dbReference type="AlphaFoldDB" id="A0A8B6BL45"/>
<organism evidence="1 2">
    <name type="scientific">Mytilus galloprovincialis</name>
    <name type="common">Mediterranean mussel</name>
    <dbReference type="NCBI Taxonomy" id="29158"/>
    <lineage>
        <taxon>Eukaryota</taxon>
        <taxon>Metazoa</taxon>
        <taxon>Spiralia</taxon>
        <taxon>Lophotrochozoa</taxon>
        <taxon>Mollusca</taxon>
        <taxon>Bivalvia</taxon>
        <taxon>Autobranchia</taxon>
        <taxon>Pteriomorphia</taxon>
        <taxon>Mytilida</taxon>
        <taxon>Mytiloidea</taxon>
        <taxon>Mytilidae</taxon>
        <taxon>Mytilinae</taxon>
        <taxon>Mytilus</taxon>
    </lineage>
</organism>
<dbReference type="Gene3D" id="3.60.10.10">
    <property type="entry name" value="Endonuclease/exonuclease/phosphatase"/>
    <property type="match status" value="1"/>
</dbReference>
<sequence length="213" mass="24053">MPAKNTTKQGNGGKLFSDMCTFIKDAFSARRRKNSNCNEYVDIANNILDFCNVPNIEQSLVNNLHILEECGIPVIRQSQDKHKVDKYGKKLLELCRSLDLFFVNGRVGNDRNIGLTTCNNSVIDYAIVSPNLFRSIVDFNVLIFDPILSDIHKPICLHLCTNLTCVVDVDLNNSNVNDNDMDNTNDSNIVITLHGESENQYGPETEHQFSRRT</sequence>
<gene>
    <name evidence="1" type="ORF">MGAL_10B007389</name>
</gene>
<evidence type="ECO:0008006" key="3">
    <source>
        <dbReference type="Google" id="ProtNLM"/>
    </source>
</evidence>
<evidence type="ECO:0000313" key="1">
    <source>
        <dbReference type="EMBL" id="VDH92492.1"/>
    </source>
</evidence>
<reference evidence="1" key="1">
    <citation type="submission" date="2018-11" db="EMBL/GenBank/DDBJ databases">
        <authorList>
            <person name="Alioto T."/>
            <person name="Alioto T."/>
        </authorList>
    </citation>
    <scope>NUCLEOTIDE SEQUENCE</scope>
</reference>
<protein>
    <recommendedName>
        <fullName evidence="3">Endonuclease/exonuclease/phosphatase domain-containing protein</fullName>
    </recommendedName>
</protein>
<accession>A0A8B6BL45</accession>